<dbReference type="PANTHER" id="PTHR33337">
    <property type="entry name" value="GFA DOMAIN-CONTAINING PROTEIN"/>
    <property type="match status" value="1"/>
</dbReference>
<evidence type="ECO:0000259" key="5">
    <source>
        <dbReference type="PROSITE" id="PS51891"/>
    </source>
</evidence>
<evidence type="ECO:0000256" key="2">
    <source>
        <dbReference type="ARBA" id="ARBA00022723"/>
    </source>
</evidence>
<reference evidence="6 7" key="1">
    <citation type="journal article" date="2016" name="Proc. Natl. Acad. Sci. U.S.A.">
        <title>Comparative genomics of biotechnologically important yeasts.</title>
        <authorList>
            <person name="Riley R."/>
            <person name="Haridas S."/>
            <person name="Wolfe K.H."/>
            <person name="Lopes M.R."/>
            <person name="Hittinger C.T."/>
            <person name="Goeker M."/>
            <person name="Salamov A.A."/>
            <person name="Wisecaver J.H."/>
            <person name="Long T.M."/>
            <person name="Calvey C.H."/>
            <person name="Aerts A.L."/>
            <person name="Barry K.W."/>
            <person name="Choi C."/>
            <person name="Clum A."/>
            <person name="Coughlan A.Y."/>
            <person name="Deshpande S."/>
            <person name="Douglass A.P."/>
            <person name="Hanson S.J."/>
            <person name="Klenk H.-P."/>
            <person name="LaButti K.M."/>
            <person name="Lapidus A."/>
            <person name="Lindquist E.A."/>
            <person name="Lipzen A.M."/>
            <person name="Meier-Kolthoff J.P."/>
            <person name="Ohm R.A."/>
            <person name="Otillar R.P."/>
            <person name="Pangilinan J.L."/>
            <person name="Peng Y."/>
            <person name="Rokas A."/>
            <person name="Rosa C.A."/>
            <person name="Scheuner C."/>
            <person name="Sibirny A.A."/>
            <person name="Slot J.C."/>
            <person name="Stielow J.B."/>
            <person name="Sun H."/>
            <person name="Kurtzman C.P."/>
            <person name="Blackwell M."/>
            <person name="Grigoriev I.V."/>
            <person name="Jeffries T.W."/>
        </authorList>
    </citation>
    <scope>NUCLEOTIDE SEQUENCE [LARGE SCALE GENOMIC DNA]</scope>
    <source>
        <strain evidence="6 7">NRRL Y-11557</strain>
    </source>
</reference>
<keyword evidence="2" id="KW-0479">Metal-binding</keyword>
<dbReference type="Proteomes" id="UP000094385">
    <property type="component" value="Unassembled WGS sequence"/>
</dbReference>
<keyword evidence="7" id="KW-1185">Reference proteome</keyword>
<evidence type="ECO:0000256" key="3">
    <source>
        <dbReference type="ARBA" id="ARBA00022833"/>
    </source>
</evidence>
<dbReference type="InterPro" id="IPR006913">
    <property type="entry name" value="CENP-V/GFA"/>
</dbReference>
<keyword evidence="3" id="KW-0862">Zinc</keyword>
<dbReference type="OrthoDB" id="1601230at2759"/>
<comment type="similarity">
    <text evidence="1">Belongs to the Gfa family.</text>
</comment>
<dbReference type="STRING" id="675824.A0A1E3QAC8"/>
<evidence type="ECO:0000313" key="6">
    <source>
        <dbReference type="EMBL" id="ODQ74621.1"/>
    </source>
</evidence>
<dbReference type="SUPFAM" id="SSF51316">
    <property type="entry name" value="Mss4-like"/>
    <property type="match status" value="1"/>
</dbReference>
<feature type="domain" description="CENP-V/GFA" evidence="5">
    <location>
        <begin position="4"/>
        <end position="120"/>
    </location>
</feature>
<dbReference type="PROSITE" id="PS51891">
    <property type="entry name" value="CENP_V_GFA"/>
    <property type="match status" value="1"/>
</dbReference>
<dbReference type="InterPro" id="IPR011057">
    <property type="entry name" value="Mss4-like_sf"/>
</dbReference>
<dbReference type="Pfam" id="PF04828">
    <property type="entry name" value="GFA"/>
    <property type="match status" value="1"/>
</dbReference>
<evidence type="ECO:0000313" key="7">
    <source>
        <dbReference type="Proteomes" id="UP000094385"/>
    </source>
</evidence>
<dbReference type="AlphaFoldDB" id="A0A1E3QAC8"/>
<evidence type="ECO:0000256" key="1">
    <source>
        <dbReference type="ARBA" id="ARBA00005495"/>
    </source>
</evidence>
<dbReference type="GO" id="GO:0016846">
    <property type="term" value="F:carbon-sulfur lyase activity"/>
    <property type="evidence" value="ECO:0007669"/>
    <property type="project" value="InterPro"/>
</dbReference>
<dbReference type="GO" id="GO:0046872">
    <property type="term" value="F:metal ion binding"/>
    <property type="evidence" value="ECO:0007669"/>
    <property type="project" value="UniProtKB-KW"/>
</dbReference>
<organism evidence="6 7">
    <name type="scientific">Lipomyces starkeyi NRRL Y-11557</name>
    <dbReference type="NCBI Taxonomy" id="675824"/>
    <lineage>
        <taxon>Eukaryota</taxon>
        <taxon>Fungi</taxon>
        <taxon>Dikarya</taxon>
        <taxon>Ascomycota</taxon>
        <taxon>Saccharomycotina</taxon>
        <taxon>Lipomycetes</taxon>
        <taxon>Lipomycetales</taxon>
        <taxon>Lipomycetaceae</taxon>
        <taxon>Lipomyces</taxon>
    </lineage>
</organism>
<proteinExistence type="inferred from homology"/>
<name>A0A1E3QAC8_LIPST</name>
<protein>
    <recommendedName>
        <fullName evidence="5">CENP-V/GFA domain-containing protein</fullName>
    </recommendedName>
</protein>
<dbReference type="PANTHER" id="PTHR33337:SF30">
    <property type="entry name" value="DUF636 DOMAIN PROTEIN (AFU_ORTHOLOGUE AFUA_1G03180)"/>
    <property type="match status" value="1"/>
</dbReference>
<keyword evidence="4" id="KW-0456">Lyase</keyword>
<dbReference type="Gene3D" id="3.90.1590.10">
    <property type="entry name" value="glutathione-dependent formaldehyde- activating enzyme (gfa)"/>
    <property type="match status" value="1"/>
</dbReference>
<evidence type="ECO:0000256" key="4">
    <source>
        <dbReference type="ARBA" id="ARBA00023239"/>
    </source>
</evidence>
<gene>
    <name evidence="6" type="ORF">LIPSTDRAFT_2602</name>
</gene>
<sequence length="138" mass="15462">MPSYNGSCDCGAIQFDADIDQPNGAILCHCDECKIRYGAFCPVFPVPDDKYKITKGKEYLKSWAYKGDSGEPVPCTFCSNCGTNLYRQPKPFAGNKIVIAGTLKEAWNSEELKPTASVYNSKKLHWFTIDNFKNLDQE</sequence>
<dbReference type="EMBL" id="KV454292">
    <property type="protein sequence ID" value="ODQ74621.1"/>
    <property type="molecule type" value="Genomic_DNA"/>
</dbReference>
<accession>A0A1E3QAC8</accession>